<proteinExistence type="predicted"/>
<dbReference type="EMBL" id="JAEPQZ010000001">
    <property type="protein sequence ID" value="KAG2185762.1"/>
    <property type="molecule type" value="Genomic_DNA"/>
</dbReference>
<gene>
    <name evidence="1" type="ORF">INT43_002197</name>
</gene>
<dbReference type="Proteomes" id="UP000654370">
    <property type="component" value="Unassembled WGS sequence"/>
</dbReference>
<sequence>MCFRSFKFGDIDNDCPRRISLSTVHRISHTMFKALFSRQAQQLSSTVSASQMGKRVVVASAVSVFAYSTVQQCRKDVLFYNKAN</sequence>
<name>A0A8H7Q4G0_MORIS</name>
<keyword evidence="2" id="KW-1185">Reference proteome</keyword>
<evidence type="ECO:0000313" key="2">
    <source>
        <dbReference type="Proteomes" id="UP000654370"/>
    </source>
</evidence>
<dbReference type="AlphaFoldDB" id="A0A8H7Q4G0"/>
<reference evidence="1" key="1">
    <citation type="submission" date="2020-12" db="EMBL/GenBank/DDBJ databases">
        <title>Metabolic potential, ecology and presence of endohyphal bacteria is reflected in genomic diversity of Mucoromycotina.</title>
        <authorList>
            <person name="Muszewska A."/>
            <person name="Okrasinska A."/>
            <person name="Steczkiewicz K."/>
            <person name="Drgas O."/>
            <person name="Orlowska M."/>
            <person name="Perlinska-Lenart U."/>
            <person name="Aleksandrzak-Piekarczyk T."/>
            <person name="Szatraj K."/>
            <person name="Zielenkiewicz U."/>
            <person name="Pilsyk S."/>
            <person name="Malc E."/>
            <person name="Mieczkowski P."/>
            <person name="Kruszewska J.S."/>
            <person name="Biernat P."/>
            <person name="Pawlowska J."/>
        </authorList>
    </citation>
    <scope>NUCLEOTIDE SEQUENCE</scope>
    <source>
        <strain evidence="1">WA0000067209</strain>
    </source>
</reference>
<organism evidence="1 2">
    <name type="scientific">Mortierella isabellina</name>
    <name type="common">Filamentous fungus</name>
    <name type="synonym">Umbelopsis isabellina</name>
    <dbReference type="NCBI Taxonomy" id="91625"/>
    <lineage>
        <taxon>Eukaryota</taxon>
        <taxon>Fungi</taxon>
        <taxon>Fungi incertae sedis</taxon>
        <taxon>Mucoromycota</taxon>
        <taxon>Mucoromycotina</taxon>
        <taxon>Umbelopsidomycetes</taxon>
        <taxon>Umbelopsidales</taxon>
        <taxon>Umbelopsidaceae</taxon>
        <taxon>Umbelopsis</taxon>
    </lineage>
</organism>
<evidence type="ECO:0000313" key="1">
    <source>
        <dbReference type="EMBL" id="KAG2185762.1"/>
    </source>
</evidence>
<protein>
    <submittedName>
        <fullName evidence="1">Uncharacterized protein</fullName>
    </submittedName>
</protein>
<accession>A0A8H7Q4G0</accession>
<comment type="caution">
    <text evidence="1">The sequence shown here is derived from an EMBL/GenBank/DDBJ whole genome shotgun (WGS) entry which is preliminary data.</text>
</comment>